<dbReference type="Pfam" id="PF07736">
    <property type="entry name" value="CM_1"/>
    <property type="match status" value="1"/>
</dbReference>
<dbReference type="GO" id="GO:0008652">
    <property type="term" value="P:amino acid biosynthetic process"/>
    <property type="evidence" value="ECO:0007669"/>
    <property type="project" value="UniProtKB-UniRule"/>
</dbReference>
<dbReference type="GO" id="GO:0004106">
    <property type="term" value="F:chorismate mutase activity"/>
    <property type="evidence" value="ECO:0007669"/>
    <property type="project" value="UniProtKB-UniRule"/>
</dbReference>
<dbReference type="AlphaFoldDB" id="A0A926N7R3"/>
<evidence type="ECO:0000313" key="4">
    <source>
        <dbReference type="EMBL" id="MBD1371616.1"/>
    </source>
</evidence>
<reference evidence="4" key="1">
    <citation type="submission" date="2020-09" db="EMBL/GenBank/DDBJ databases">
        <title>A novel bacterium of genus Hazenella, isolated from South China Sea.</title>
        <authorList>
            <person name="Huang H."/>
            <person name="Mo K."/>
            <person name="Hu Y."/>
        </authorList>
    </citation>
    <scope>NUCLEOTIDE SEQUENCE</scope>
    <source>
        <strain evidence="4">IB182357</strain>
    </source>
</reference>
<keyword evidence="3 4" id="KW-0413">Isomerase</keyword>
<dbReference type="InterPro" id="IPR035959">
    <property type="entry name" value="RutC-like_sf"/>
</dbReference>
<dbReference type="RefSeq" id="WP_191138268.1">
    <property type="nucleotide sequence ID" value="NZ_JACXAG020000001.1"/>
</dbReference>
<dbReference type="Proteomes" id="UP000661691">
    <property type="component" value="Unassembled WGS sequence"/>
</dbReference>
<dbReference type="SUPFAM" id="SSF55298">
    <property type="entry name" value="YjgF-like"/>
    <property type="match status" value="1"/>
</dbReference>
<proteinExistence type="predicted"/>
<dbReference type="InterPro" id="IPR008243">
    <property type="entry name" value="Chorismate_mutase_AroH"/>
</dbReference>
<dbReference type="Gene3D" id="3.30.1330.40">
    <property type="entry name" value="RutC-like"/>
    <property type="match status" value="1"/>
</dbReference>
<comment type="caution">
    <text evidence="4">The sequence shown here is derived from an EMBL/GenBank/DDBJ whole genome shotgun (WGS) entry which is preliminary data.</text>
</comment>
<organism evidence="4 5">
    <name type="scientific">Polycladospora coralii</name>
    <dbReference type="NCBI Taxonomy" id="2771432"/>
    <lineage>
        <taxon>Bacteria</taxon>
        <taxon>Bacillati</taxon>
        <taxon>Bacillota</taxon>
        <taxon>Bacilli</taxon>
        <taxon>Bacillales</taxon>
        <taxon>Thermoactinomycetaceae</taxon>
        <taxon>Polycladospora</taxon>
    </lineage>
</organism>
<dbReference type="CDD" id="cd02185">
    <property type="entry name" value="AroH"/>
    <property type="match status" value="1"/>
</dbReference>
<dbReference type="PANTHER" id="PTHR21164">
    <property type="entry name" value="CHORISMATE MUTASE"/>
    <property type="match status" value="1"/>
</dbReference>
<comment type="catalytic activity">
    <reaction evidence="3">
        <text>chorismate = prephenate</text>
        <dbReference type="Rhea" id="RHEA:13897"/>
        <dbReference type="ChEBI" id="CHEBI:29748"/>
        <dbReference type="ChEBI" id="CHEBI:29934"/>
        <dbReference type="EC" id="5.4.99.5"/>
    </reaction>
</comment>
<dbReference type="EMBL" id="JACXAH010000005">
    <property type="protein sequence ID" value="MBD1371616.1"/>
    <property type="molecule type" value="Genomic_DNA"/>
</dbReference>
<evidence type="ECO:0000256" key="2">
    <source>
        <dbReference type="PIRSR" id="PIRSR005965-1"/>
    </source>
</evidence>
<dbReference type="GO" id="GO:0046417">
    <property type="term" value="P:chorismate metabolic process"/>
    <property type="evidence" value="ECO:0007669"/>
    <property type="project" value="TreeGrafter"/>
</dbReference>
<feature type="binding site" evidence="2">
    <location>
        <position position="90"/>
    </location>
    <ligand>
        <name>prephenate</name>
        <dbReference type="ChEBI" id="CHEBI:29934"/>
    </ligand>
</feature>
<keyword evidence="2 3" id="KW-0057">Aromatic amino acid biosynthesis</keyword>
<evidence type="ECO:0000256" key="3">
    <source>
        <dbReference type="PROSITE-ProRule" id="PRU00514"/>
    </source>
</evidence>
<dbReference type="PIRSF" id="PIRSF005965">
    <property type="entry name" value="Chor_mut_AroH"/>
    <property type="match status" value="1"/>
</dbReference>
<dbReference type="GO" id="GO:0009073">
    <property type="term" value="P:aromatic amino acid family biosynthetic process"/>
    <property type="evidence" value="ECO:0007669"/>
    <property type="project" value="UniProtKB-UniRule"/>
</dbReference>
<dbReference type="PROSITE" id="PS51167">
    <property type="entry name" value="CHORISMATE_MUT_1"/>
    <property type="match status" value="1"/>
</dbReference>
<keyword evidence="2 3" id="KW-0028">Amino-acid biosynthesis</keyword>
<keyword evidence="5" id="KW-1185">Reference proteome</keyword>
<dbReference type="PANTHER" id="PTHR21164:SF0">
    <property type="entry name" value="CHORISMATE MUTASE AROH"/>
    <property type="match status" value="1"/>
</dbReference>
<gene>
    <name evidence="4" type="primary">aroH</name>
    <name evidence="4" type="ORF">IC620_04495</name>
</gene>
<accession>A0A926N7R3</accession>
<name>A0A926N7R3_9BACL</name>
<dbReference type="NCBIfam" id="TIGR01796">
    <property type="entry name" value="CM_mono_aroH"/>
    <property type="match status" value="1"/>
</dbReference>
<protein>
    <recommendedName>
        <fullName evidence="1 3">chorismate mutase</fullName>
        <ecNumber evidence="1 3">5.4.99.5</ecNumber>
    </recommendedName>
</protein>
<evidence type="ECO:0000313" key="5">
    <source>
        <dbReference type="Proteomes" id="UP000661691"/>
    </source>
</evidence>
<dbReference type="EC" id="5.4.99.5" evidence="1 3"/>
<evidence type="ECO:0000256" key="1">
    <source>
        <dbReference type="NCBIfam" id="TIGR01796"/>
    </source>
</evidence>
<feature type="binding site" evidence="2">
    <location>
        <position position="108"/>
    </location>
    <ligand>
        <name>prephenate</name>
        <dbReference type="ChEBI" id="CHEBI:29934"/>
    </ligand>
</feature>
<sequence>MSVRGIRGAITVEENETNVILAETKTLLLEIVAQNKIMPEDICSVFVTVTADINATFPARAIRTMPQWEAVPLLCASEIAVPGSLPRCIRLLVLVNTEKPASEIQHVYLKEAEQLRPDLSNPQISIDMI</sequence>
<feature type="binding site" evidence="2">
    <location>
        <position position="7"/>
    </location>
    <ligand>
        <name>prephenate</name>
        <dbReference type="ChEBI" id="CHEBI:29934"/>
    </ligand>
</feature>